<name>A0A6G0XDM5_9STRA</name>
<evidence type="ECO:0000256" key="4">
    <source>
        <dbReference type="ARBA" id="ARBA00022679"/>
    </source>
</evidence>
<evidence type="ECO:0000256" key="7">
    <source>
        <dbReference type="ARBA" id="ARBA00022989"/>
    </source>
</evidence>
<evidence type="ECO:0000256" key="3">
    <source>
        <dbReference type="ARBA" id="ARBA00009105"/>
    </source>
</evidence>
<dbReference type="InterPro" id="IPR022751">
    <property type="entry name" value="Alpha_mannosyltransferase"/>
</dbReference>
<dbReference type="GO" id="GO:0046354">
    <property type="term" value="P:mannan biosynthetic process"/>
    <property type="evidence" value="ECO:0007669"/>
    <property type="project" value="TreeGrafter"/>
</dbReference>
<organism evidence="12 13">
    <name type="scientific">Aphanomyces euteiches</name>
    <dbReference type="NCBI Taxonomy" id="100861"/>
    <lineage>
        <taxon>Eukaryota</taxon>
        <taxon>Sar</taxon>
        <taxon>Stramenopiles</taxon>
        <taxon>Oomycota</taxon>
        <taxon>Saprolegniomycetes</taxon>
        <taxon>Saprolegniales</taxon>
        <taxon>Verrucalvaceae</taxon>
        <taxon>Aphanomyces</taxon>
    </lineage>
</organism>
<dbReference type="Proteomes" id="UP000481153">
    <property type="component" value="Unassembled WGS sequence"/>
</dbReference>
<evidence type="ECO:0000313" key="13">
    <source>
        <dbReference type="Proteomes" id="UP000481153"/>
    </source>
</evidence>
<proteinExistence type="inferred from homology"/>
<keyword evidence="7 11" id="KW-1133">Transmembrane helix</keyword>
<dbReference type="GO" id="GO:0000139">
    <property type="term" value="C:Golgi membrane"/>
    <property type="evidence" value="ECO:0007669"/>
    <property type="project" value="UniProtKB-SubCell"/>
</dbReference>
<dbReference type="PANTHER" id="PTHR31646:SF1">
    <property type="entry name" value="ALPHA-1,2-MANNOSYLTRANSFERASE MNN2"/>
    <property type="match status" value="1"/>
</dbReference>
<feature type="transmembrane region" description="Helical" evidence="11">
    <location>
        <begin position="487"/>
        <end position="507"/>
    </location>
</feature>
<keyword evidence="8" id="KW-0333">Golgi apparatus</keyword>
<sequence length="523" mass="58885">MRWSSQCSVLPAAVIIALVLVWSLWPPPRVLPPLELPHDRVPGVWTDETFECVGWQAVQGCNGSASAPRDPQKDQACDFPIKAGMAGYCLVRNRTSGQTFRVMRSGCKSVRPIAEYTCNQARQFTDFAHKAATYEPSEQLQLKQDGSRGIVQSVYEPAIPGVYAIIKLLRQQGCVLPIELFYMKHEMNLDNPVLKHLLATDTSITLREIPLWLDKFATKPYAIFHSAFDQLLFLDCDNFPTRDPTYLFDHPAFVSTGAIFWPDYWTPANSMFGMNHQSLLWELFDMPPFGFFEQESGQLLIDRTKSIDALTKLAYYNDRIDVWGPLRVLHGDKDLWRLAWHNTSTPYHFVETPPAIGGMYDFGVFCGVAMLQHTPLNASDVAFVHANTMKIHGDPAQVPVWTHVQSFAADDPRWYVVSNEGEWFFGTPSCWGLNFLAKSTVKSIAKTNIGGSLELDVLKLARDAGRMMNRPPNPSRVPSMREFLDEWFSLVALVAAIFIVVAVATVLQQRVLTDGACSIFKQV</sequence>
<evidence type="ECO:0000256" key="9">
    <source>
        <dbReference type="ARBA" id="ARBA00023136"/>
    </source>
</evidence>
<comment type="subcellular location">
    <subcellularLocation>
        <location evidence="10">Endomembrane system</location>
        <topology evidence="10">Single-pass membrane protein</topology>
    </subcellularLocation>
    <subcellularLocation>
        <location evidence="1">Golgi apparatus membrane</location>
    </subcellularLocation>
    <subcellularLocation>
        <location evidence="2">Membrane</location>
        <topology evidence="2">Single-pass type II membrane protein</topology>
    </subcellularLocation>
</comment>
<evidence type="ECO:0000256" key="2">
    <source>
        <dbReference type="ARBA" id="ARBA00004606"/>
    </source>
</evidence>
<evidence type="ECO:0000256" key="11">
    <source>
        <dbReference type="SAM" id="Phobius"/>
    </source>
</evidence>
<dbReference type="Pfam" id="PF11051">
    <property type="entry name" value="Mannosyl_trans3"/>
    <property type="match status" value="2"/>
</dbReference>
<protein>
    <submittedName>
        <fullName evidence="12">Uncharacterized protein</fullName>
    </submittedName>
</protein>
<evidence type="ECO:0000256" key="10">
    <source>
        <dbReference type="ARBA" id="ARBA00037847"/>
    </source>
</evidence>
<evidence type="ECO:0000256" key="8">
    <source>
        <dbReference type="ARBA" id="ARBA00023034"/>
    </source>
</evidence>
<dbReference type="SUPFAM" id="SSF53448">
    <property type="entry name" value="Nucleotide-diphospho-sugar transferases"/>
    <property type="match status" value="1"/>
</dbReference>
<keyword evidence="13" id="KW-1185">Reference proteome</keyword>
<keyword evidence="6" id="KW-0735">Signal-anchor</keyword>
<keyword evidence="9 11" id="KW-0472">Membrane</keyword>
<accession>A0A6G0XDM5</accession>
<comment type="caution">
    <text evidence="12">The sequence shown here is derived from an EMBL/GenBank/DDBJ whole genome shotgun (WGS) entry which is preliminary data.</text>
</comment>
<dbReference type="GO" id="GO:0000026">
    <property type="term" value="F:alpha-1,2-mannosyltransferase activity"/>
    <property type="evidence" value="ECO:0007669"/>
    <property type="project" value="TreeGrafter"/>
</dbReference>
<evidence type="ECO:0000256" key="1">
    <source>
        <dbReference type="ARBA" id="ARBA00004394"/>
    </source>
</evidence>
<dbReference type="EMBL" id="VJMJ01000079">
    <property type="protein sequence ID" value="KAF0738212.1"/>
    <property type="molecule type" value="Genomic_DNA"/>
</dbReference>
<dbReference type="AlphaFoldDB" id="A0A6G0XDM5"/>
<keyword evidence="5 11" id="KW-0812">Transmembrane</keyword>
<evidence type="ECO:0000256" key="6">
    <source>
        <dbReference type="ARBA" id="ARBA00022968"/>
    </source>
</evidence>
<gene>
    <name evidence="12" type="ORF">Ae201684_006187</name>
</gene>
<evidence type="ECO:0000256" key="5">
    <source>
        <dbReference type="ARBA" id="ARBA00022692"/>
    </source>
</evidence>
<dbReference type="PANTHER" id="PTHR31646">
    <property type="entry name" value="ALPHA-1,2-MANNOSYLTRANSFERASE MNN2"/>
    <property type="match status" value="1"/>
</dbReference>
<reference evidence="12 13" key="1">
    <citation type="submission" date="2019-07" db="EMBL/GenBank/DDBJ databases">
        <title>Genomics analysis of Aphanomyces spp. identifies a new class of oomycete effector associated with host adaptation.</title>
        <authorList>
            <person name="Gaulin E."/>
        </authorList>
    </citation>
    <scope>NUCLEOTIDE SEQUENCE [LARGE SCALE GENOMIC DNA]</scope>
    <source>
        <strain evidence="12 13">ATCC 201684</strain>
    </source>
</reference>
<dbReference type="VEuPathDB" id="FungiDB:AeMF1_003216"/>
<comment type="similarity">
    <text evidence="3">Belongs to the MNN1/MNT family.</text>
</comment>
<keyword evidence="4" id="KW-0808">Transferase</keyword>
<evidence type="ECO:0000313" key="12">
    <source>
        <dbReference type="EMBL" id="KAF0738212.1"/>
    </source>
</evidence>
<dbReference type="Gene3D" id="3.90.550.10">
    <property type="entry name" value="Spore Coat Polysaccharide Biosynthesis Protein SpsA, Chain A"/>
    <property type="match status" value="1"/>
</dbReference>
<dbReference type="InterPro" id="IPR029044">
    <property type="entry name" value="Nucleotide-diphossugar_trans"/>
</dbReference>